<dbReference type="HOGENOM" id="CLU_055276_1_0_10"/>
<reference evidence="1 2" key="1">
    <citation type="submission" date="2012-05" db="EMBL/GenBank/DDBJ databases">
        <authorList>
            <person name="Weinstock G."/>
            <person name="Sodergren E."/>
            <person name="Lobos E.A."/>
            <person name="Fulton L."/>
            <person name="Fulton R."/>
            <person name="Courtney L."/>
            <person name="Fronick C."/>
            <person name="O'Laughlin M."/>
            <person name="Godfrey J."/>
            <person name="Wilson R.M."/>
            <person name="Miner T."/>
            <person name="Farmer C."/>
            <person name="Delehaunty K."/>
            <person name="Cordes M."/>
            <person name="Minx P."/>
            <person name="Tomlinson C."/>
            <person name="Chen J."/>
            <person name="Wollam A."/>
            <person name="Pepin K.H."/>
            <person name="Bhonagiri V."/>
            <person name="Zhang X."/>
            <person name="Suruliraj S."/>
            <person name="Warren W."/>
            <person name="Mitreva M."/>
            <person name="Mardis E.R."/>
            <person name="Wilson R.K."/>
        </authorList>
    </citation>
    <scope>NUCLEOTIDE SEQUENCE [LARGE SCALE GENOMIC DNA]</scope>
    <source>
        <strain evidence="1 2">F0037</strain>
    </source>
</reference>
<dbReference type="eggNOG" id="COG3391">
    <property type="taxonomic scope" value="Bacteria"/>
</dbReference>
<dbReference type="STRING" id="1127696.HMPREF9134_00252"/>
<protein>
    <recommendedName>
        <fullName evidence="3">Lipoprotein</fullName>
    </recommendedName>
</protein>
<proteinExistence type="predicted"/>
<evidence type="ECO:0000313" key="2">
    <source>
        <dbReference type="Proteomes" id="UP000010408"/>
    </source>
</evidence>
<dbReference type="Gene3D" id="2.130.10.10">
    <property type="entry name" value="YVTN repeat-like/Quinoprotein amine dehydrogenase"/>
    <property type="match status" value="1"/>
</dbReference>
<sequence>MKQTSRALCAVGLGLLTLLSSCGKRNDQPTPPTPNPGEVIPLKLPEHLIFLTSVTGGDGSPSASYLISTGRIIPGKFTNANGLPLEVGNPPYYWEGRTYTFPGIMGSTKSQLGCYLEQIDQTYRQVGALPVAGTAATTAMAVLNKDKAYISNWGSGTVQVINPLTLQSTKTIDLNKYAHEGALVRPSVMVLRDGLLYVGLCQLNAQWQSVKEQADIAIIDTQKDELVKVISDTKHKLTFCSRPIDPNSMFIDEQGDIYVNCLGSMEDPLHPNKKAGFLRIKKGETDFDPSYMLRTADIKPEGVAHNVDFFSSIAYLGKGKVLALASINKLDPDLAKNMYMAYVHRLALIDLEAKTIRVIGDQPASTAMAIGVTYDGSRYAYYSYTSKERQGIYCYDTQTGKIDPEEPYITTEGTVTGIRYIPAN</sequence>
<gene>
    <name evidence="1" type="ORF">HMPREF9134_00252</name>
</gene>
<dbReference type="AlphaFoldDB" id="L1NHH3"/>
<dbReference type="EMBL" id="AMEQ01000010">
    <property type="protein sequence ID" value="EKY02808.1"/>
    <property type="molecule type" value="Genomic_DNA"/>
</dbReference>
<dbReference type="RefSeq" id="WP_005468389.1">
    <property type="nucleotide sequence ID" value="NZ_KB291042.1"/>
</dbReference>
<dbReference type="SUPFAM" id="SSF50969">
    <property type="entry name" value="YVTN repeat-like/Quinoprotein amine dehydrogenase"/>
    <property type="match status" value="1"/>
</dbReference>
<comment type="caution">
    <text evidence="1">The sequence shown here is derived from an EMBL/GenBank/DDBJ whole genome shotgun (WGS) entry which is preliminary data.</text>
</comment>
<evidence type="ECO:0000313" key="1">
    <source>
        <dbReference type="EMBL" id="EKY02808.1"/>
    </source>
</evidence>
<dbReference type="InterPro" id="IPR015943">
    <property type="entry name" value="WD40/YVTN_repeat-like_dom_sf"/>
</dbReference>
<name>L1NHH3_9PORP</name>
<dbReference type="PATRIC" id="fig|1127696.3.peg.206"/>
<accession>L1NHH3</accession>
<organism evidence="1 2">
    <name type="scientific">Porphyromonas catoniae F0037</name>
    <dbReference type="NCBI Taxonomy" id="1127696"/>
    <lineage>
        <taxon>Bacteria</taxon>
        <taxon>Pseudomonadati</taxon>
        <taxon>Bacteroidota</taxon>
        <taxon>Bacteroidia</taxon>
        <taxon>Bacteroidales</taxon>
        <taxon>Porphyromonadaceae</taxon>
        <taxon>Porphyromonas</taxon>
    </lineage>
</organism>
<dbReference type="InterPro" id="IPR011044">
    <property type="entry name" value="Quino_amine_DH_bsu"/>
</dbReference>
<evidence type="ECO:0008006" key="3">
    <source>
        <dbReference type="Google" id="ProtNLM"/>
    </source>
</evidence>
<dbReference type="Proteomes" id="UP000010408">
    <property type="component" value="Unassembled WGS sequence"/>
</dbReference>
<dbReference type="PROSITE" id="PS51257">
    <property type="entry name" value="PROKAR_LIPOPROTEIN"/>
    <property type="match status" value="1"/>
</dbReference>